<dbReference type="InterPro" id="IPR029055">
    <property type="entry name" value="Ntn_hydrolases_N"/>
</dbReference>
<dbReference type="Proteomes" id="UP000198658">
    <property type="component" value="Unassembled WGS sequence"/>
</dbReference>
<dbReference type="OrthoDB" id="1265391at2"/>
<dbReference type="PROSITE" id="PS51257">
    <property type="entry name" value="PROKAR_LIPOPROTEIN"/>
    <property type="match status" value="1"/>
</dbReference>
<evidence type="ECO:0000313" key="5">
    <source>
        <dbReference type="EMBL" id="SDZ78005.1"/>
    </source>
</evidence>
<evidence type="ECO:0000259" key="4">
    <source>
        <dbReference type="Pfam" id="PF02275"/>
    </source>
</evidence>
<dbReference type="PANTHER" id="PTHR35527">
    <property type="entry name" value="CHOLOYLGLYCINE HYDROLASE"/>
    <property type="match status" value="1"/>
</dbReference>
<reference evidence="6" key="1">
    <citation type="submission" date="2016-10" db="EMBL/GenBank/DDBJ databases">
        <authorList>
            <person name="Varghese N."/>
            <person name="Submissions S."/>
        </authorList>
    </citation>
    <scope>NUCLEOTIDE SEQUENCE [LARGE SCALE GENOMIC DNA]</scope>
    <source>
        <strain evidence="6">CGMCC 1.10657</strain>
    </source>
</reference>
<dbReference type="InterPro" id="IPR052193">
    <property type="entry name" value="Peptidase_C59"/>
</dbReference>
<dbReference type="Gene3D" id="3.60.60.10">
    <property type="entry name" value="Penicillin V Acylase, Chain A"/>
    <property type="match status" value="1"/>
</dbReference>
<feature type="signal peptide" evidence="3">
    <location>
        <begin position="1"/>
        <end position="18"/>
    </location>
</feature>
<sequence length="360" mass="39833">MKKSLLALSLSAMTTVAAVHSASACTTWTADTAQGVTVTRSVDWFTPLGGVAEVTIRGTQLSTGEVKGYANPAQWTAKYQTLNIKEYESFHGATVTAINADKGLSVNGQYQMDSLELLAQHKDSGAPAVALADLSTYIASNFATAGEVKQALENNEFQIAWAAGLAGGQHGVHFSVQDKHDNKLVIQLQADGETVLFYNDDDLRSFTNAPLLQEHRKYVADLDFSDNKTLTEMSAHISSRERNARLLFMSSKVDLKDPKLSYEQVEGKVLGIFDRAVLVPQDLIDPDNGDTYATWVSYVYNFDQASFRFRNHEIYRDVNLSLEDVKNFKAPMCSDLVQETRDRNAEASWQACDAFYQARN</sequence>
<protein>
    <submittedName>
        <fullName evidence="5">Choloylglycine hydrolase</fullName>
    </submittedName>
</protein>
<dbReference type="EMBL" id="FNQO01000001">
    <property type="protein sequence ID" value="SDZ78005.1"/>
    <property type="molecule type" value="Genomic_DNA"/>
</dbReference>
<dbReference type="SUPFAM" id="SSF56235">
    <property type="entry name" value="N-terminal nucleophile aminohydrolases (Ntn hydrolases)"/>
    <property type="match status" value="1"/>
</dbReference>
<feature type="chain" id="PRO_5011713856" evidence="3">
    <location>
        <begin position="19"/>
        <end position="360"/>
    </location>
</feature>
<keyword evidence="2 5" id="KW-0378">Hydrolase</keyword>
<keyword evidence="6" id="KW-1185">Reference proteome</keyword>
<dbReference type="STRING" id="658218.SAMN05216562_0247"/>
<dbReference type="PANTHER" id="PTHR35527:SF2">
    <property type="entry name" value="HYDROLASE"/>
    <property type="match status" value="1"/>
</dbReference>
<dbReference type="GO" id="GO:0016787">
    <property type="term" value="F:hydrolase activity"/>
    <property type="evidence" value="ECO:0007669"/>
    <property type="project" value="UniProtKB-KW"/>
</dbReference>
<accession>A0A1H3VT32</accession>
<dbReference type="Pfam" id="PF02275">
    <property type="entry name" value="CBAH"/>
    <property type="match status" value="1"/>
</dbReference>
<dbReference type="RefSeq" id="WP_139304782.1">
    <property type="nucleotide sequence ID" value="NZ_FNQO01000001.1"/>
</dbReference>
<dbReference type="AlphaFoldDB" id="A0A1H3VT32"/>
<keyword evidence="3" id="KW-0732">Signal</keyword>
<organism evidence="5 6">
    <name type="scientific">Microbulbifer marinus</name>
    <dbReference type="NCBI Taxonomy" id="658218"/>
    <lineage>
        <taxon>Bacteria</taxon>
        <taxon>Pseudomonadati</taxon>
        <taxon>Pseudomonadota</taxon>
        <taxon>Gammaproteobacteria</taxon>
        <taxon>Cellvibrionales</taxon>
        <taxon>Microbulbiferaceae</taxon>
        <taxon>Microbulbifer</taxon>
    </lineage>
</organism>
<comment type="similarity">
    <text evidence="1">Belongs to the peptidase C59 family.</text>
</comment>
<evidence type="ECO:0000313" key="6">
    <source>
        <dbReference type="Proteomes" id="UP000198658"/>
    </source>
</evidence>
<evidence type="ECO:0000256" key="2">
    <source>
        <dbReference type="ARBA" id="ARBA00022801"/>
    </source>
</evidence>
<evidence type="ECO:0000256" key="1">
    <source>
        <dbReference type="ARBA" id="ARBA00006625"/>
    </source>
</evidence>
<name>A0A1H3VT32_9GAMM</name>
<dbReference type="InterPro" id="IPR029132">
    <property type="entry name" value="CBAH/NAAA_C"/>
</dbReference>
<feature type="domain" description="Choloylglycine hydrolase/NAAA C-terminal" evidence="4">
    <location>
        <begin position="25"/>
        <end position="220"/>
    </location>
</feature>
<evidence type="ECO:0000256" key="3">
    <source>
        <dbReference type="SAM" id="SignalP"/>
    </source>
</evidence>
<proteinExistence type="inferred from homology"/>
<gene>
    <name evidence="5" type="ORF">SAMN05216562_0247</name>
</gene>